<feature type="compositionally biased region" description="Basic and acidic residues" evidence="6">
    <location>
        <begin position="437"/>
        <end position="449"/>
    </location>
</feature>
<dbReference type="AlphaFoldDB" id="A0A9Q8Z942"/>
<keyword evidence="10" id="KW-1185">Reference proteome</keyword>
<reference evidence="9" key="1">
    <citation type="submission" date="2021-12" db="EMBL/GenBank/DDBJ databases">
        <title>Curvularia clavata genome.</title>
        <authorList>
            <person name="Cao Y."/>
        </authorList>
    </citation>
    <scope>NUCLEOTIDE SEQUENCE</scope>
    <source>
        <strain evidence="9">Yc1106</strain>
    </source>
</reference>
<dbReference type="GO" id="GO:0022857">
    <property type="term" value="F:transmembrane transporter activity"/>
    <property type="evidence" value="ECO:0007669"/>
    <property type="project" value="TreeGrafter"/>
</dbReference>
<keyword evidence="8" id="KW-0732">Signal</keyword>
<evidence type="ECO:0000256" key="6">
    <source>
        <dbReference type="SAM" id="MobiDB-lite"/>
    </source>
</evidence>
<proteinExistence type="predicted"/>
<evidence type="ECO:0000256" key="5">
    <source>
        <dbReference type="ARBA" id="ARBA00023136"/>
    </source>
</evidence>
<dbReference type="GO" id="GO:0016020">
    <property type="term" value="C:membrane"/>
    <property type="evidence" value="ECO:0007669"/>
    <property type="project" value="UniProtKB-SubCell"/>
</dbReference>
<keyword evidence="4 7" id="KW-1133">Transmembrane helix</keyword>
<evidence type="ECO:0000256" key="1">
    <source>
        <dbReference type="ARBA" id="ARBA00004141"/>
    </source>
</evidence>
<accession>A0A9Q8Z942</accession>
<feature type="chain" id="PRO_5040399572" evidence="8">
    <location>
        <begin position="22"/>
        <end position="692"/>
    </location>
</feature>
<feature type="transmembrane region" description="Helical" evidence="7">
    <location>
        <begin position="636"/>
        <end position="658"/>
    </location>
</feature>
<evidence type="ECO:0000313" key="9">
    <source>
        <dbReference type="EMBL" id="USP78001.1"/>
    </source>
</evidence>
<dbReference type="PANTHER" id="PTHR43791">
    <property type="entry name" value="PERMEASE-RELATED"/>
    <property type="match status" value="1"/>
</dbReference>
<dbReference type="Proteomes" id="UP001056012">
    <property type="component" value="Chromosome 4"/>
</dbReference>
<evidence type="ECO:0000313" key="10">
    <source>
        <dbReference type="Proteomes" id="UP001056012"/>
    </source>
</evidence>
<dbReference type="PANTHER" id="PTHR43791:SF14">
    <property type="entry name" value="MFS GENERAL SUBSTRATE TRANSPORTER"/>
    <property type="match status" value="1"/>
</dbReference>
<feature type="region of interest" description="Disordered" evidence="6">
    <location>
        <begin position="428"/>
        <end position="449"/>
    </location>
</feature>
<protein>
    <submittedName>
        <fullName evidence="9">Uncharacterized protein</fullName>
    </submittedName>
</protein>
<keyword evidence="2" id="KW-0813">Transport</keyword>
<evidence type="ECO:0000256" key="7">
    <source>
        <dbReference type="SAM" id="Phobius"/>
    </source>
</evidence>
<dbReference type="SUPFAM" id="SSF103473">
    <property type="entry name" value="MFS general substrate transporter"/>
    <property type="match status" value="1"/>
</dbReference>
<evidence type="ECO:0000256" key="2">
    <source>
        <dbReference type="ARBA" id="ARBA00022448"/>
    </source>
</evidence>
<feature type="transmembrane region" description="Helical" evidence="7">
    <location>
        <begin position="595"/>
        <end position="616"/>
    </location>
</feature>
<name>A0A9Q8Z942_CURCL</name>
<sequence>MSKFSTKLALLVVGLGASVEAASLPPLVADVNMVKVLGTTNLDKGAFTAFKNCVSSVNAAYRAHVEEDTFFILAPTQRSIDIDAEDAAIGQCLIAASTTFNVAMQSTEDKAVYDSCKLLADISFQDAVAMGAKSLTVVAQRAPTASMPTESPRDAGPANELNTRACKRQNSLRYYDMATDIDPGCEGSWRNCHLNQCYSVGSKYLSIQAANDDPNWGMFFKIWPHHSCSKGDSKLFYISAGYTIPCQNRTWRRRPDNYQRRQDTIWIERNKACCLKACLDILLRENRLSDLRIDGEEVYLINIVDALTGELLNFTSFGIGANEPIAPTSVELLDCRRAVRDAKTANERADLSLEGCGFTDKSNNAQSEFILYHLGTLFRRSLAECSFVKVVRLDRSNIASISVDVATSWWCLEEKHFRPTGLMAELGDGNKRVPVPKHTDSESSDTNSRDVEAFYGDSGDNHVFSEPVVAEYWREIYKRNEYENQHRFDPKYKWTAEEEKRLVRKLDLRITFWAWLMFCALDLNRKNINRAISDNMIFLASFLAAELPSGLISKALGADRWIPFIICAWSIVSASQAAMKSKAAYYKSNELPKRLAFFWTALSTCQIVGSLIAAGVLQMRGINGWSGWQYLPDAEWYVRFLIEGVITCFIGILSWGLMPPGPTQTKHWFRGKNGWFTEHEEYILVNRVLRDE</sequence>
<dbReference type="EMBL" id="CP089277">
    <property type="protein sequence ID" value="USP78001.1"/>
    <property type="molecule type" value="Genomic_DNA"/>
</dbReference>
<dbReference type="VEuPathDB" id="FungiDB:yc1106_05275"/>
<evidence type="ECO:0000256" key="3">
    <source>
        <dbReference type="ARBA" id="ARBA00022692"/>
    </source>
</evidence>
<dbReference type="InterPro" id="IPR036259">
    <property type="entry name" value="MFS_trans_sf"/>
</dbReference>
<evidence type="ECO:0000256" key="8">
    <source>
        <dbReference type="SAM" id="SignalP"/>
    </source>
</evidence>
<gene>
    <name evidence="9" type="ORF">yc1106_05275</name>
</gene>
<evidence type="ECO:0000256" key="4">
    <source>
        <dbReference type="ARBA" id="ARBA00022989"/>
    </source>
</evidence>
<dbReference type="OrthoDB" id="1935484at2759"/>
<keyword evidence="5 7" id="KW-0472">Membrane</keyword>
<organism evidence="9 10">
    <name type="scientific">Curvularia clavata</name>
    <dbReference type="NCBI Taxonomy" id="95742"/>
    <lineage>
        <taxon>Eukaryota</taxon>
        <taxon>Fungi</taxon>
        <taxon>Dikarya</taxon>
        <taxon>Ascomycota</taxon>
        <taxon>Pezizomycotina</taxon>
        <taxon>Dothideomycetes</taxon>
        <taxon>Pleosporomycetidae</taxon>
        <taxon>Pleosporales</taxon>
        <taxon>Pleosporineae</taxon>
        <taxon>Pleosporaceae</taxon>
        <taxon>Curvularia</taxon>
    </lineage>
</organism>
<comment type="subcellular location">
    <subcellularLocation>
        <location evidence="1">Membrane</location>
        <topology evidence="1">Multi-pass membrane protein</topology>
    </subcellularLocation>
</comment>
<keyword evidence="3 7" id="KW-0812">Transmembrane</keyword>
<feature type="signal peptide" evidence="8">
    <location>
        <begin position="1"/>
        <end position="21"/>
    </location>
</feature>
<feature type="region of interest" description="Disordered" evidence="6">
    <location>
        <begin position="143"/>
        <end position="162"/>
    </location>
</feature>